<dbReference type="EMBL" id="UZAM01017905">
    <property type="protein sequence ID" value="VDP48758.1"/>
    <property type="molecule type" value="Genomic_DNA"/>
</dbReference>
<evidence type="ECO:0000313" key="3">
    <source>
        <dbReference type="WBParaSite" id="SBAD_0001288001-mRNA-1"/>
    </source>
</evidence>
<evidence type="ECO:0000313" key="1">
    <source>
        <dbReference type="EMBL" id="VDP48758.1"/>
    </source>
</evidence>
<dbReference type="AlphaFoldDB" id="A0A183J9C4"/>
<accession>A0A183J9C4</accession>
<protein>
    <submittedName>
        <fullName evidence="3">ZP domain-containing protein</fullName>
    </submittedName>
</protein>
<keyword evidence="2" id="KW-1185">Reference proteome</keyword>
<reference evidence="1 2" key="2">
    <citation type="submission" date="2018-11" db="EMBL/GenBank/DDBJ databases">
        <authorList>
            <consortium name="Pathogen Informatics"/>
        </authorList>
    </citation>
    <scope>NUCLEOTIDE SEQUENCE [LARGE SCALE GENOMIC DNA]</scope>
</reference>
<sequence>MGRSHHLKTCRVVDQTGRTSCIDERTVPRSGVPLHSTQTQSLFRLKVYDCRQRGERRDRRSQPKPR</sequence>
<name>A0A183J9C4_9BILA</name>
<dbReference type="WBParaSite" id="SBAD_0001288001-mRNA-1">
    <property type="protein sequence ID" value="SBAD_0001288001-mRNA-1"/>
    <property type="gene ID" value="SBAD_0001288001"/>
</dbReference>
<dbReference type="Proteomes" id="UP000270296">
    <property type="component" value="Unassembled WGS sequence"/>
</dbReference>
<proteinExistence type="predicted"/>
<reference evidence="3" key="1">
    <citation type="submission" date="2016-06" db="UniProtKB">
        <authorList>
            <consortium name="WormBaseParasite"/>
        </authorList>
    </citation>
    <scope>IDENTIFICATION</scope>
</reference>
<gene>
    <name evidence="1" type="ORF">SBAD_LOCUS12472</name>
</gene>
<organism evidence="3">
    <name type="scientific">Soboliphyme baturini</name>
    <dbReference type="NCBI Taxonomy" id="241478"/>
    <lineage>
        <taxon>Eukaryota</taxon>
        <taxon>Metazoa</taxon>
        <taxon>Ecdysozoa</taxon>
        <taxon>Nematoda</taxon>
        <taxon>Enoplea</taxon>
        <taxon>Dorylaimia</taxon>
        <taxon>Dioctophymatida</taxon>
        <taxon>Dioctophymatoidea</taxon>
        <taxon>Soboliphymatidae</taxon>
        <taxon>Soboliphyme</taxon>
    </lineage>
</organism>
<evidence type="ECO:0000313" key="2">
    <source>
        <dbReference type="Proteomes" id="UP000270296"/>
    </source>
</evidence>